<dbReference type="GO" id="GO:0004553">
    <property type="term" value="F:hydrolase activity, hydrolyzing O-glycosyl compounds"/>
    <property type="evidence" value="ECO:0007669"/>
    <property type="project" value="InterPro"/>
</dbReference>
<dbReference type="RefSeq" id="WP_024389155.1">
    <property type="nucleotide sequence ID" value="NZ_CEJO01000008.1"/>
</dbReference>
<protein>
    <submittedName>
        <fullName evidence="1">Uncharacterized protein</fullName>
    </submittedName>
</protein>
<evidence type="ECO:0000313" key="1">
    <source>
        <dbReference type="EMBL" id="CYV59330.1"/>
    </source>
</evidence>
<dbReference type="AlphaFoldDB" id="A0A0Z8N363"/>
<sequence>MKYIKLKTGVPFNIDNFEDRTNKNYPYYQNGKKYALCPSCGSSVQIVGGKNNPTQNRTRRIYAAHTRSEIDGLDFDEESKFNCVNYEGNDNNWQRIYEVRPDTPENQEIINFINKHIDDIAQEIESIIGFKCKYARTRSKLFEDLYQSFIDNGGLHISDDQFVPEYIPRMIVQRAKPVKCWGAIPLNETRNLIVQNQNFKNSIQEGQFKPLIDVEIVGVLDNDMNPTRLNIKLIFGEGEMNLHHVPVRIV</sequence>
<reference evidence="1 2" key="1">
    <citation type="submission" date="2016-02" db="EMBL/GenBank/DDBJ databases">
        <authorList>
            <consortium name="Pathogen Informatics"/>
        </authorList>
    </citation>
    <scope>NUCLEOTIDE SEQUENCE [LARGE SCALE GENOMIC DNA]</scope>
    <source>
        <strain evidence="1 2">LSS8</strain>
    </source>
</reference>
<dbReference type="EMBL" id="FIID01000005">
    <property type="protein sequence ID" value="CYV59330.1"/>
    <property type="molecule type" value="Genomic_DNA"/>
</dbReference>
<dbReference type="PROSITE" id="PS01095">
    <property type="entry name" value="GH18_1"/>
    <property type="match status" value="1"/>
</dbReference>
<dbReference type="InterPro" id="IPR001579">
    <property type="entry name" value="Glyco_hydro_18_chit_AS"/>
</dbReference>
<evidence type="ECO:0000313" key="2">
    <source>
        <dbReference type="Proteomes" id="UP000072933"/>
    </source>
</evidence>
<organism evidence="1 2">
    <name type="scientific">Streptococcus suis</name>
    <dbReference type="NCBI Taxonomy" id="1307"/>
    <lineage>
        <taxon>Bacteria</taxon>
        <taxon>Bacillati</taxon>
        <taxon>Bacillota</taxon>
        <taxon>Bacilli</taxon>
        <taxon>Lactobacillales</taxon>
        <taxon>Streptococcaceae</taxon>
        <taxon>Streptococcus</taxon>
    </lineage>
</organism>
<dbReference type="Proteomes" id="UP000072933">
    <property type="component" value="Unassembled WGS sequence"/>
</dbReference>
<gene>
    <name evidence="1" type="ORF">ERS132370_00638</name>
</gene>
<proteinExistence type="predicted"/>
<dbReference type="GO" id="GO:0005975">
    <property type="term" value="P:carbohydrate metabolic process"/>
    <property type="evidence" value="ECO:0007669"/>
    <property type="project" value="InterPro"/>
</dbReference>
<accession>A0A0Z8N363</accession>
<name>A0A0Z8N363_STRSU</name>